<dbReference type="EMBL" id="HBIS01003345">
    <property type="protein sequence ID" value="CAE0609193.1"/>
    <property type="molecule type" value="Transcribed_RNA"/>
</dbReference>
<feature type="transmembrane region" description="Helical" evidence="7">
    <location>
        <begin position="62"/>
        <end position="85"/>
    </location>
</feature>
<comment type="similarity">
    <text evidence="2">Belongs to the NRAMP (TC 2.A.55) family.</text>
</comment>
<keyword evidence="5 7" id="KW-0472">Membrane</keyword>
<dbReference type="GO" id="GO:0005384">
    <property type="term" value="F:manganese ion transmembrane transporter activity"/>
    <property type="evidence" value="ECO:0007669"/>
    <property type="project" value="TreeGrafter"/>
</dbReference>
<dbReference type="AlphaFoldDB" id="A0A7S3UBV1"/>
<feature type="transmembrane region" description="Helical" evidence="7">
    <location>
        <begin position="262"/>
        <end position="287"/>
    </location>
</feature>
<dbReference type="NCBIfam" id="NF037982">
    <property type="entry name" value="Nramp_1"/>
    <property type="match status" value="1"/>
</dbReference>
<evidence type="ECO:0000256" key="1">
    <source>
        <dbReference type="ARBA" id="ARBA00004141"/>
    </source>
</evidence>
<comment type="subcellular location">
    <subcellularLocation>
        <location evidence="1">Membrane</location>
        <topology evidence="1">Multi-pass membrane protein</topology>
    </subcellularLocation>
</comment>
<dbReference type="NCBIfam" id="TIGR01197">
    <property type="entry name" value="nramp"/>
    <property type="match status" value="1"/>
</dbReference>
<evidence type="ECO:0000256" key="7">
    <source>
        <dbReference type="SAM" id="Phobius"/>
    </source>
</evidence>
<feature type="transmembrane region" description="Helical" evidence="7">
    <location>
        <begin position="420"/>
        <end position="442"/>
    </location>
</feature>
<protein>
    <submittedName>
        <fullName evidence="8">Uncharacterized protein</fullName>
    </submittedName>
</protein>
<feature type="compositionally biased region" description="Polar residues" evidence="6">
    <location>
        <begin position="619"/>
        <end position="628"/>
    </location>
</feature>
<dbReference type="GO" id="GO:0005886">
    <property type="term" value="C:plasma membrane"/>
    <property type="evidence" value="ECO:0007669"/>
    <property type="project" value="TreeGrafter"/>
</dbReference>
<keyword evidence="3 7" id="KW-0812">Transmembrane</keyword>
<name>A0A7S3UBV1_9CHLO</name>
<feature type="transmembrane region" description="Helical" evidence="7">
    <location>
        <begin position="376"/>
        <end position="400"/>
    </location>
</feature>
<dbReference type="GO" id="GO:0034755">
    <property type="term" value="P:iron ion transmembrane transport"/>
    <property type="evidence" value="ECO:0007669"/>
    <property type="project" value="TreeGrafter"/>
</dbReference>
<dbReference type="PRINTS" id="PR00447">
    <property type="entry name" value="NATRESASSCMP"/>
</dbReference>
<feature type="transmembrane region" description="Helical" evidence="7">
    <location>
        <begin position="206"/>
        <end position="230"/>
    </location>
</feature>
<accession>A0A7S3UBV1</accession>
<evidence type="ECO:0000256" key="4">
    <source>
        <dbReference type="ARBA" id="ARBA00022989"/>
    </source>
</evidence>
<evidence type="ECO:0000256" key="5">
    <source>
        <dbReference type="ARBA" id="ARBA00023136"/>
    </source>
</evidence>
<dbReference type="GO" id="GO:0015086">
    <property type="term" value="F:cadmium ion transmembrane transporter activity"/>
    <property type="evidence" value="ECO:0007669"/>
    <property type="project" value="TreeGrafter"/>
</dbReference>
<evidence type="ECO:0000313" key="8">
    <source>
        <dbReference type="EMBL" id="CAE0609193.1"/>
    </source>
</evidence>
<evidence type="ECO:0000256" key="3">
    <source>
        <dbReference type="ARBA" id="ARBA00022692"/>
    </source>
</evidence>
<feature type="transmembrane region" description="Helical" evidence="7">
    <location>
        <begin position="167"/>
        <end position="186"/>
    </location>
</feature>
<gene>
    <name evidence="8" type="ORF">PSAL00342_LOCUS3012</name>
</gene>
<proteinExistence type="inferred from homology"/>
<dbReference type="Pfam" id="PF01566">
    <property type="entry name" value="Nramp"/>
    <property type="match status" value="1"/>
</dbReference>
<dbReference type="PANTHER" id="PTHR11706">
    <property type="entry name" value="SOLUTE CARRIER PROTEIN FAMILY 11 MEMBER"/>
    <property type="match status" value="1"/>
</dbReference>
<feature type="region of interest" description="Disordered" evidence="6">
    <location>
        <begin position="541"/>
        <end position="636"/>
    </location>
</feature>
<sequence length="897" mass="98197">MEITNMAPRVCARPPALMDKLLESWRKLQPFVGPAFLVAAGYMDPGNWATAIEGGARFGYNLVWVVTLSHLVAVVFQTLSAKLGLGTGMHLAQVCRAEYPRPVCLLLWVLCEISMVALDLTMLLGSAIGLNLLFKIPVLSGLLISSMDAFINLLVVPRLGVRRTELLAVGVIGVIVACFVVDILVTQPPVFTVAGGMWPSLSNESLYTAVSLLGANVMPHNFFLHSALVIQQPKLLEKRMGTLGATSGAKYRYLKILYDYNVVDISCALGAALFVNIAVLIVAAATFHSTGSVVTTLQGAHDVMEQLLSSNVAPAAFGLALLCAGQLSSFTGTIAGQFVLEGFLNCEMQPWLRRLVTRSLALIPAVIMLQRYGNEGIYNILLHAQVVLAMELPFVIVPLIKVTSSKERMEKLRISALTQIMAWVCTALVFGANIALLFKIYWEPVDTATGTVWWWISGKATETVLEAASSGQESLDVFFEMARTYPYTMCIAILEVVCISTALGVLLWMIVIPLPQVTNHPGMTEISRSLVEDSACAQTDQSVKGKMVAVDENDESSGDVAEGHGGEWEKSTGEARHRRNRGNDGVSGVQADMVPDSGKDEGSNPTPLSPRQTEEPKLSSLSKMQTTDDSLRGTDGVHQAYESRRREPMMDNRSHTLPLSRGSRKQFAVHLDSFWSEIFDLHGRSVHAKQRSGLASLDETPLLHAKVLQALRNVTRIPGSDNLRITTCSLESDLRQDEDRINGVLLSLTLLPPEAELSSFLADAQPRGLGLTIESLVFLNFASWCIIRILELCAKEPRPELWGKYCFVLNRLQGSLVECVYDRNHPERNEREIISRCNAVTAMVLASKGPSGTSAGEVAFPKGKEITLSVMNRYIQILSRHQSQSILSQSQDDYLNK</sequence>
<evidence type="ECO:0000256" key="2">
    <source>
        <dbReference type="ARBA" id="ARBA00009965"/>
    </source>
</evidence>
<dbReference type="InterPro" id="IPR001046">
    <property type="entry name" value="NRAMP_fam"/>
</dbReference>
<feature type="compositionally biased region" description="Basic and acidic residues" evidence="6">
    <location>
        <begin position="561"/>
        <end position="575"/>
    </location>
</feature>
<dbReference type="PANTHER" id="PTHR11706:SF75">
    <property type="entry name" value="ETHYLENE-INSENSITIVE PROTEIN 2"/>
    <property type="match status" value="1"/>
</dbReference>
<keyword evidence="4 7" id="KW-1133">Transmembrane helix</keyword>
<evidence type="ECO:0000256" key="6">
    <source>
        <dbReference type="SAM" id="MobiDB-lite"/>
    </source>
</evidence>
<reference evidence="8" key="1">
    <citation type="submission" date="2021-01" db="EMBL/GenBank/DDBJ databases">
        <authorList>
            <person name="Corre E."/>
            <person name="Pelletier E."/>
            <person name="Niang G."/>
            <person name="Scheremetjew M."/>
            <person name="Finn R."/>
            <person name="Kale V."/>
            <person name="Holt S."/>
            <person name="Cochrane G."/>
            <person name="Meng A."/>
            <person name="Brown T."/>
            <person name="Cohen L."/>
        </authorList>
    </citation>
    <scope>NUCLEOTIDE SEQUENCE</scope>
    <source>
        <strain evidence="8">CCMP1897</strain>
    </source>
</reference>
<dbReference type="NCBIfam" id="NF001923">
    <property type="entry name" value="PRK00701.1"/>
    <property type="match status" value="1"/>
</dbReference>
<feature type="transmembrane region" description="Helical" evidence="7">
    <location>
        <begin position="315"/>
        <end position="339"/>
    </location>
</feature>
<feature type="transmembrane region" description="Helical" evidence="7">
    <location>
        <begin position="485"/>
        <end position="511"/>
    </location>
</feature>
<organism evidence="8">
    <name type="scientific">Picocystis salinarum</name>
    <dbReference type="NCBI Taxonomy" id="88271"/>
    <lineage>
        <taxon>Eukaryota</taxon>
        <taxon>Viridiplantae</taxon>
        <taxon>Chlorophyta</taxon>
        <taxon>Picocystophyceae</taxon>
        <taxon>Picocystales</taxon>
        <taxon>Picocystaceae</taxon>
        <taxon>Picocystis</taxon>
    </lineage>
</organism>